<dbReference type="OrthoDB" id="5584798at2759"/>
<proteinExistence type="predicted"/>
<accession>A0A9W8BCZ7</accession>
<dbReference type="Proteomes" id="UP001150907">
    <property type="component" value="Unassembled WGS sequence"/>
</dbReference>
<organism evidence="1 2">
    <name type="scientific">Coemansia thaxteri</name>
    <dbReference type="NCBI Taxonomy" id="2663907"/>
    <lineage>
        <taxon>Eukaryota</taxon>
        <taxon>Fungi</taxon>
        <taxon>Fungi incertae sedis</taxon>
        <taxon>Zoopagomycota</taxon>
        <taxon>Kickxellomycotina</taxon>
        <taxon>Kickxellomycetes</taxon>
        <taxon>Kickxellales</taxon>
        <taxon>Kickxellaceae</taxon>
        <taxon>Coemansia</taxon>
    </lineage>
</organism>
<name>A0A9W8BCZ7_9FUNG</name>
<dbReference type="AlphaFoldDB" id="A0A9W8BCZ7"/>
<sequence length="276" mass="30466">MQHLTLRDHTGIVPDELPYIPHAVPFPKLVSLRIFVLHPFADDVLFRGNSDTLTYLSMIPDSVSINVLNRHNVFDAGRYSKLKFVVMNEIINEAVNTAVPAAILSNFLCKMAGPVQVLQMEMCADIKTLFAHPSLGEKGFQTLQILQARSSSLSLFDVLDLLKRLPALDSLYCGLAGLGSELDGIAPENLPEHVVSNYSNVGKNLKGWRVSFDRGTNHNTIAVYAMLLALVCPKFTKVDTPLMAMSDYCASISEALRSGTYLKYAPRLSRLLDAVK</sequence>
<keyword evidence="2" id="KW-1185">Reference proteome</keyword>
<evidence type="ECO:0000313" key="2">
    <source>
        <dbReference type="Proteomes" id="UP001150907"/>
    </source>
</evidence>
<reference evidence="1" key="1">
    <citation type="submission" date="2022-07" db="EMBL/GenBank/DDBJ databases">
        <title>Phylogenomic reconstructions and comparative analyses of Kickxellomycotina fungi.</title>
        <authorList>
            <person name="Reynolds N.K."/>
            <person name="Stajich J.E."/>
            <person name="Barry K."/>
            <person name="Grigoriev I.V."/>
            <person name="Crous P."/>
            <person name="Smith M.E."/>
        </authorList>
    </citation>
    <scope>NUCLEOTIDE SEQUENCE</scope>
    <source>
        <strain evidence="1">IMI 214461</strain>
    </source>
</reference>
<dbReference type="EMBL" id="JANBQF010000446">
    <property type="protein sequence ID" value="KAJ2001098.1"/>
    <property type="molecule type" value="Genomic_DNA"/>
</dbReference>
<comment type="caution">
    <text evidence="1">The sequence shown here is derived from an EMBL/GenBank/DDBJ whole genome shotgun (WGS) entry which is preliminary data.</text>
</comment>
<gene>
    <name evidence="1" type="ORF">H4R26_004304</name>
</gene>
<evidence type="ECO:0000313" key="1">
    <source>
        <dbReference type="EMBL" id="KAJ2001098.1"/>
    </source>
</evidence>
<protein>
    <submittedName>
        <fullName evidence="1">Uncharacterized protein</fullName>
    </submittedName>
</protein>